<evidence type="ECO:0000313" key="2">
    <source>
        <dbReference type="Proteomes" id="UP000432568"/>
    </source>
</evidence>
<dbReference type="EMBL" id="VIOG01000004">
    <property type="protein sequence ID" value="MTD91139.1"/>
    <property type="molecule type" value="Genomic_DNA"/>
</dbReference>
<protein>
    <submittedName>
        <fullName evidence="1">Uncharacterized protein</fullName>
    </submittedName>
</protein>
<organism evidence="1 2">
    <name type="scientific">Corynebacterium aurimucosum</name>
    <dbReference type="NCBI Taxonomy" id="169292"/>
    <lineage>
        <taxon>Bacteria</taxon>
        <taxon>Bacillati</taxon>
        <taxon>Actinomycetota</taxon>
        <taxon>Actinomycetes</taxon>
        <taxon>Mycobacteriales</taxon>
        <taxon>Corynebacteriaceae</taxon>
        <taxon>Corynebacterium</taxon>
    </lineage>
</organism>
<sequence length="62" mass="7041">MTTNNDRNTLRRWAAAKHITKAQLEDLIEKGYITTLEDGSRRLTVHGTNLITGKDTNNDLDE</sequence>
<accession>A0A6I3K9Y0</accession>
<reference evidence="1 2" key="1">
    <citation type="submission" date="2019-07" db="EMBL/GenBank/DDBJ databases">
        <title>Draft genome of C. aurimucosum strain 332.</title>
        <authorList>
            <person name="Pacheco L.G.C."/>
            <person name="Aguiar E.R.G.R."/>
            <person name="Barberis C.M."/>
            <person name="Almuzara M.N."/>
            <person name="Traglia G.M."/>
            <person name="Santos C.S."/>
            <person name="Vay C.A."/>
            <person name="Rocha D.J.P.G."/>
        </authorList>
    </citation>
    <scope>NUCLEOTIDE SEQUENCE [LARGE SCALE GENOMIC DNA]</scope>
    <source>
        <strain evidence="1 2">332</strain>
    </source>
</reference>
<proteinExistence type="predicted"/>
<name>A0A6I3K9Y0_9CORY</name>
<gene>
    <name evidence="1" type="ORF">FME68_04430</name>
</gene>
<dbReference type="AlphaFoldDB" id="A0A6I3K9Y0"/>
<evidence type="ECO:0000313" key="1">
    <source>
        <dbReference type="EMBL" id="MTD91139.1"/>
    </source>
</evidence>
<dbReference type="Proteomes" id="UP000432568">
    <property type="component" value="Unassembled WGS sequence"/>
</dbReference>
<comment type="caution">
    <text evidence="1">The sequence shown here is derived from an EMBL/GenBank/DDBJ whole genome shotgun (WGS) entry which is preliminary data.</text>
</comment>